<dbReference type="OMA" id="VDECKIA"/>
<protein>
    <submittedName>
        <fullName evidence="3">Uncharacterized protein</fullName>
    </submittedName>
</protein>
<dbReference type="PANTHER" id="PTHR35153">
    <property type="entry name" value="COILED-COIL DOMAIN-CONTAINING PROTEIN 154"/>
    <property type="match status" value="1"/>
</dbReference>
<feature type="compositionally biased region" description="Basic and acidic residues" evidence="2">
    <location>
        <begin position="28"/>
        <end position="48"/>
    </location>
</feature>
<dbReference type="PANTHER" id="PTHR35153:SF1">
    <property type="entry name" value="COILED-COIL DOMAIN-CONTAINING PROTEIN 154"/>
    <property type="match status" value="1"/>
</dbReference>
<evidence type="ECO:0000313" key="4">
    <source>
        <dbReference type="Proteomes" id="UP000827892"/>
    </source>
</evidence>
<feature type="region of interest" description="Disordered" evidence="2">
    <location>
        <begin position="1"/>
        <end position="49"/>
    </location>
</feature>
<gene>
    <name evidence="3" type="ORF">L3Y34_012719</name>
</gene>
<feature type="coiled-coil region" evidence="1">
    <location>
        <begin position="161"/>
        <end position="195"/>
    </location>
</feature>
<name>A0AAE8ZT68_CAEBR</name>
<accession>A0AAE8ZT68</accession>
<organism evidence="3 4">
    <name type="scientific">Caenorhabditis briggsae</name>
    <dbReference type="NCBI Taxonomy" id="6238"/>
    <lineage>
        <taxon>Eukaryota</taxon>
        <taxon>Metazoa</taxon>
        <taxon>Ecdysozoa</taxon>
        <taxon>Nematoda</taxon>
        <taxon>Chromadorea</taxon>
        <taxon>Rhabditida</taxon>
        <taxon>Rhabditina</taxon>
        <taxon>Rhabditomorpha</taxon>
        <taxon>Rhabditoidea</taxon>
        <taxon>Rhabditidae</taxon>
        <taxon>Peloderinae</taxon>
        <taxon>Caenorhabditis</taxon>
    </lineage>
</organism>
<dbReference type="EMBL" id="CP090896">
    <property type="protein sequence ID" value="ULT83658.1"/>
    <property type="molecule type" value="Genomic_DNA"/>
</dbReference>
<dbReference type="InterPro" id="IPR029512">
    <property type="entry name" value="CCDC154"/>
</dbReference>
<dbReference type="AlphaFoldDB" id="A0AAE8ZT68"/>
<evidence type="ECO:0000256" key="1">
    <source>
        <dbReference type="SAM" id="Coils"/>
    </source>
</evidence>
<feature type="coiled-coil region" evidence="1">
    <location>
        <begin position="460"/>
        <end position="517"/>
    </location>
</feature>
<dbReference type="Proteomes" id="UP000827892">
    <property type="component" value="Chromosome X"/>
</dbReference>
<evidence type="ECO:0000313" key="3">
    <source>
        <dbReference type="EMBL" id="ULT83658.1"/>
    </source>
</evidence>
<sequence>MSRRTRGTRDTAKDIILGLAPSGQGPKAPKEGHAVTPKTPERPPRTGDDGALIRLQSQLAQMQQQNRDLATAEKAARKRLEQNQDALTRRLQNNESSGVQSRDFDDVRRQMNSMDAKLMIMNNDISGLRNSMDRQVTDLMHINNEMKSRPVVDPSKISSANSQLDSKLRDMHNQVMELQKNLNREQRDREKDSKTAGDGIQRLQDMIRHQDLARQDIMTNLSKKGDVDKDKLNEETRRLNDKINLITAEVTRKMTENQQKTKDDLNSRISVLENMIRTQTERFVANENEMRLSYESRLADLSGQLDVAMKQISSEKAKQKERFQKVNEALAALEHHLELGNNKIDKLMNSEIQARKLHEKGLLAKMTDIEDRVNNYVGGMNKSIDEMKNGNNNVKMPALDTDALRREMEAIAADKNKLSMEGLLKLEEKMSRVQQGFYHDRKEMNQRLTDLGDGEHVSKIRAQLNKMDALQEDMEKAQDRIRDKVERQIPQDLNELSAKADNIKHQLNTRIDNEEEERYLAIKELQEAFTTLQQTQYNGGKTAATSDQQMKRDVDECKIAIKKLAESVTTVKNVLDKKITDETKRREDDVSSLRRQMS</sequence>
<keyword evidence="1" id="KW-0175">Coiled coil</keyword>
<feature type="coiled-coil region" evidence="1">
    <location>
        <begin position="229"/>
        <end position="282"/>
    </location>
</feature>
<feature type="coiled-coil region" evidence="1">
    <location>
        <begin position="52"/>
        <end position="97"/>
    </location>
</feature>
<feature type="coiled-coil region" evidence="1">
    <location>
        <begin position="309"/>
        <end position="336"/>
    </location>
</feature>
<proteinExistence type="predicted"/>
<evidence type="ECO:0000256" key="2">
    <source>
        <dbReference type="SAM" id="MobiDB-lite"/>
    </source>
</evidence>
<reference evidence="3 4" key="1">
    <citation type="submission" date="2022-05" db="EMBL/GenBank/DDBJ databases">
        <title>Chromosome-level reference genomes for two strains of Caenorhabditis briggsae: an improved platform for comparative genomics.</title>
        <authorList>
            <person name="Stevens L."/>
            <person name="Andersen E.C."/>
        </authorList>
    </citation>
    <scope>NUCLEOTIDE SEQUENCE [LARGE SCALE GENOMIC DNA]</scope>
    <source>
        <strain evidence="3">QX1410_ONT</strain>
        <tissue evidence="3">Whole-organism</tissue>
    </source>
</reference>